<name>A0A640V1P1_9ACTN</name>
<reference evidence="2 3" key="1">
    <citation type="submission" date="2019-12" db="EMBL/GenBank/DDBJ databases">
        <title>Whole genome shotgun sequence of Streptomyces tubercidicus NBRC 13090.</title>
        <authorList>
            <person name="Ichikawa N."/>
            <person name="Kimura A."/>
            <person name="Kitahashi Y."/>
            <person name="Komaki H."/>
            <person name="Tamura T."/>
        </authorList>
    </citation>
    <scope>NUCLEOTIDE SEQUENCE [LARGE SCALE GENOMIC DNA]</scope>
    <source>
        <strain evidence="2 3">NBRC 13090</strain>
    </source>
</reference>
<dbReference type="AlphaFoldDB" id="A0A640V1P1"/>
<evidence type="ECO:0000313" key="3">
    <source>
        <dbReference type="Proteomes" id="UP000431826"/>
    </source>
</evidence>
<feature type="compositionally biased region" description="Polar residues" evidence="1">
    <location>
        <begin position="1"/>
        <end position="26"/>
    </location>
</feature>
<dbReference type="Proteomes" id="UP000431826">
    <property type="component" value="Unassembled WGS sequence"/>
</dbReference>
<gene>
    <name evidence="2" type="ORF">Stube_67720</name>
</gene>
<dbReference type="EMBL" id="BLIR01000003">
    <property type="protein sequence ID" value="GFE42099.1"/>
    <property type="molecule type" value="Genomic_DNA"/>
</dbReference>
<accession>A0A640V1P1</accession>
<evidence type="ECO:0000313" key="2">
    <source>
        <dbReference type="EMBL" id="GFE42099.1"/>
    </source>
</evidence>
<sequence length="154" mass="16444">MKPGAQSVTSRTADSGIQSAFHQGTRPTGPAWYATPTVAYAVELGASVQPAEAYVRYEHGAYLDAWYTRLRDAYMATMADLGVTTGMPDDAFLAAMARHKDLDRDRPPYCRPSSRPSRAASASSVSGRRASASSTVSGGLPWSGRPEARTSGRN</sequence>
<comment type="caution">
    <text evidence="2">The sequence shown here is derived from an EMBL/GenBank/DDBJ whole genome shotgun (WGS) entry which is preliminary data.</text>
</comment>
<feature type="region of interest" description="Disordered" evidence="1">
    <location>
        <begin position="1"/>
        <end position="28"/>
    </location>
</feature>
<evidence type="ECO:0000256" key="1">
    <source>
        <dbReference type="SAM" id="MobiDB-lite"/>
    </source>
</evidence>
<protein>
    <submittedName>
        <fullName evidence="2">Uncharacterized protein</fullName>
    </submittedName>
</protein>
<proteinExistence type="predicted"/>
<organism evidence="2 3">
    <name type="scientific">Streptomyces tubercidicus</name>
    <dbReference type="NCBI Taxonomy" id="47759"/>
    <lineage>
        <taxon>Bacteria</taxon>
        <taxon>Bacillati</taxon>
        <taxon>Actinomycetota</taxon>
        <taxon>Actinomycetes</taxon>
        <taxon>Kitasatosporales</taxon>
        <taxon>Streptomycetaceae</taxon>
        <taxon>Streptomyces</taxon>
    </lineage>
</organism>
<feature type="region of interest" description="Disordered" evidence="1">
    <location>
        <begin position="103"/>
        <end position="154"/>
    </location>
</feature>
<keyword evidence="3" id="KW-1185">Reference proteome</keyword>
<feature type="compositionally biased region" description="Low complexity" evidence="1">
    <location>
        <begin position="111"/>
        <end position="138"/>
    </location>
</feature>